<name>A0A931CIE1_9ACTN</name>
<dbReference type="Proteomes" id="UP000598146">
    <property type="component" value="Unassembled WGS sequence"/>
</dbReference>
<comment type="caution">
    <text evidence="1">The sequence shown here is derived from an EMBL/GenBank/DDBJ whole genome shotgun (WGS) entry which is preliminary data.</text>
</comment>
<dbReference type="AlphaFoldDB" id="A0A931CIE1"/>
<dbReference type="EMBL" id="JADQTO010000040">
    <property type="protein sequence ID" value="MBG0568562.1"/>
    <property type="molecule type" value="Genomic_DNA"/>
</dbReference>
<accession>A0A931CIE1</accession>
<gene>
    <name evidence="1" type="ORF">I4J89_44785</name>
</gene>
<evidence type="ECO:0000313" key="2">
    <source>
        <dbReference type="Proteomes" id="UP000598146"/>
    </source>
</evidence>
<sequence>MASEYPPAGFHLIKDGYPVGTPPVLGDAATGRAVPVQPEAMMIILRRVAATLAVLGSVAVAPGAATAAAGQDALARVYDENSRVLAEAYFESTGDSFAVTRRAGAGERPYVEYRYVRKDGTLREGTHWGSGTVGETVRFDHNFGEGRTVTFRVCMRAGHGPDACSGTEFGENWTVGTA</sequence>
<proteinExistence type="predicted"/>
<dbReference type="RefSeq" id="WP_196420334.1">
    <property type="nucleotide sequence ID" value="NZ_JADQTO010000040.1"/>
</dbReference>
<evidence type="ECO:0000313" key="1">
    <source>
        <dbReference type="EMBL" id="MBG0568562.1"/>
    </source>
</evidence>
<protein>
    <submittedName>
        <fullName evidence="1">Uncharacterized protein</fullName>
    </submittedName>
</protein>
<organism evidence="1 2">
    <name type="scientific">Actinoplanes aureus</name>
    <dbReference type="NCBI Taxonomy" id="2792083"/>
    <lineage>
        <taxon>Bacteria</taxon>
        <taxon>Bacillati</taxon>
        <taxon>Actinomycetota</taxon>
        <taxon>Actinomycetes</taxon>
        <taxon>Micromonosporales</taxon>
        <taxon>Micromonosporaceae</taxon>
        <taxon>Actinoplanes</taxon>
    </lineage>
</organism>
<reference evidence="1" key="1">
    <citation type="submission" date="2020-11" db="EMBL/GenBank/DDBJ databases">
        <title>Isolation and identification of active actinomycetes.</title>
        <authorList>
            <person name="Sun X."/>
        </authorList>
    </citation>
    <scope>NUCLEOTIDE SEQUENCE</scope>
    <source>
        <strain evidence="1">NEAU-A11</strain>
    </source>
</reference>
<keyword evidence="2" id="KW-1185">Reference proteome</keyword>